<dbReference type="Pfam" id="PF03995">
    <property type="entry name" value="Inhibitor_I36"/>
    <property type="match status" value="1"/>
</dbReference>
<reference evidence="3" key="1">
    <citation type="journal article" date="2019" name="Int. J. Syst. Evol. Microbiol.">
        <title>The Global Catalogue of Microorganisms (GCM) 10K type strain sequencing project: providing services to taxonomists for standard genome sequencing and annotation.</title>
        <authorList>
            <consortium name="The Broad Institute Genomics Platform"/>
            <consortium name="The Broad Institute Genome Sequencing Center for Infectious Disease"/>
            <person name="Wu L."/>
            <person name="Ma J."/>
        </authorList>
    </citation>
    <scope>NUCLEOTIDE SEQUENCE [LARGE SCALE GENOMIC DNA]</scope>
    <source>
        <strain evidence="3">CECT 7649</strain>
    </source>
</reference>
<keyword evidence="3" id="KW-1185">Reference proteome</keyword>
<accession>A0ABW2NZW0</accession>
<feature type="chain" id="PRO_5046164776" evidence="1">
    <location>
        <begin position="31"/>
        <end position="120"/>
    </location>
</feature>
<keyword evidence="1" id="KW-0732">Signal</keyword>
<organism evidence="2 3">
    <name type="scientific">Sphaerisporangium rhizosphaerae</name>
    <dbReference type="NCBI Taxonomy" id="2269375"/>
    <lineage>
        <taxon>Bacteria</taxon>
        <taxon>Bacillati</taxon>
        <taxon>Actinomycetota</taxon>
        <taxon>Actinomycetes</taxon>
        <taxon>Streptosporangiales</taxon>
        <taxon>Streptosporangiaceae</taxon>
        <taxon>Sphaerisporangium</taxon>
    </lineage>
</organism>
<protein>
    <submittedName>
        <fullName evidence="2">Peptidase inhibitor family I36 protein</fullName>
    </submittedName>
</protein>
<dbReference type="EMBL" id="JBHTCG010000003">
    <property type="protein sequence ID" value="MFC7381685.1"/>
    <property type="molecule type" value="Genomic_DNA"/>
</dbReference>
<dbReference type="RefSeq" id="WP_380824688.1">
    <property type="nucleotide sequence ID" value="NZ_JBHTCG010000003.1"/>
</dbReference>
<sequence length="120" mass="11710">MSVRRGARLVSLAVLAGAAALSFAPPAANAAAEDCKPGSICAYSGYNYSGKMVYLPPGGGCVAAPFPIASIRNTFGSPGIPAVAAVFAGAGCTGTLVGGVGQQGSLPVLWPNGLSVGLAW</sequence>
<comment type="caution">
    <text evidence="2">The sequence shown here is derived from an EMBL/GenBank/DDBJ whole genome shotgun (WGS) entry which is preliminary data.</text>
</comment>
<name>A0ABW2NZW0_9ACTN</name>
<dbReference type="Proteomes" id="UP001596496">
    <property type="component" value="Unassembled WGS sequence"/>
</dbReference>
<feature type="signal peptide" evidence="1">
    <location>
        <begin position="1"/>
        <end position="30"/>
    </location>
</feature>
<evidence type="ECO:0000313" key="3">
    <source>
        <dbReference type="Proteomes" id="UP001596496"/>
    </source>
</evidence>
<evidence type="ECO:0000256" key="1">
    <source>
        <dbReference type="SAM" id="SignalP"/>
    </source>
</evidence>
<proteinExistence type="predicted"/>
<evidence type="ECO:0000313" key="2">
    <source>
        <dbReference type="EMBL" id="MFC7381685.1"/>
    </source>
</evidence>
<gene>
    <name evidence="2" type="ORF">ACFQSB_05665</name>
</gene>